<sequence>MRIMVAAAIFMSILLPVQAQEQLPRTSPSERHVRGINRSLQQEDRFRGLEQQYQIDRNQLRQNLDRQQTFSNPSPRIRNCPPGSVGC</sequence>
<evidence type="ECO:0008006" key="5">
    <source>
        <dbReference type="Google" id="ProtNLM"/>
    </source>
</evidence>
<gene>
    <name evidence="3" type="ORF">I2H38_09295</name>
</gene>
<feature type="region of interest" description="Disordered" evidence="1">
    <location>
        <begin position="65"/>
        <end position="87"/>
    </location>
</feature>
<evidence type="ECO:0000313" key="3">
    <source>
        <dbReference type="EMBL" id="MBF9233570.1"/>
    </source>
</evidence>
<evidence type="ECO:0000256" key="2">
    <source>
        <dbReference type="SAM" id="SignalP"/>
    </source>
</evidence>
<evidence type="ECO:0000313" key="4">
    <source>
        <dbReference type="Proteomes" id="UP000599312"/>
    </source>
</evidence>
<protein>
    <recommendedName>
        <fullName evidence="5">Secreted protein</fullName>
    </recommendedName>
</protein>
<dbReference type="AlphaFoldDB" id="A0A931FND8"/>
<feature type="signal peptide" evidence="2">
    <location>
        <begin position="1"/>
        <end position="19"/>
    </location>
</feature>
<keyword evidence="2" id="KW-0732">Signal</keyword>
<accession>A0A931FND8</accession>
<dbReference type="EMBL" id="JADQDO010000003">
    <property type="protein sequence ID" value="MBF9233570.1"/>
    <property type="molecule type" value="Genomic_DNA"/>
</dbReference>
<dbReference type="Proteomes" id="UP000599312">
    <property type="component" value="Unassembled WGS sequence"/>
</dbReference>
<keyword evidence="4" id="KW-1185">Reference proteome</keyword>
<reference evidence="3" key="1">
    <citation type="submission" date="2020-11" db="EMBL/GenBank/DDBJ databases">
        <authorList>
            <person name="Kim M.K."/>
        </authorList>
    </citation>
    <scope>NUCLEOTIDE SEQUENCE</scope>
    <source>
        <strain evidence="3">BT350</strain>
    </source>
</reference>
<feature type="chain" id="PRO_5037781530" description="Secreted protein" evidence="2">
    <location>
        <begin position="20"/>
        <end position="87"/>
    </location>
</feature>
<proteinExistence type="predicted"/>
<organism evidence="3 4">
    <name type="scientific">Microvirga alba</name>
    <dbReference type="NCBI Taxonomy" id="2791025"/>
    <lineage>
        <taxon>Bacteria</taxon>
        <taxon>Pseudomonadati</taxon>
        <taxon>Pseudomonadota</taxon>
        <taxon>Alphaproteobacteria</taxon>
        <taxon>Hyphomicrobiales</taxon>
        <taxon>Methylobacteriaceae</taxon>
        <taxon>Microvirga</taxon>
    </lineage>
</organism>
<comment type="caution">
    <text evidence="3">The sequence shown here is derived from an EMBL/GenBank/DDBJ whole genome shotgun (WGS) entry which is preliminary data.</text>
</comment>
<name>A0A931FND8_9HYPH</name>
<evidence type="ECO:0000256" key="1">
    <source>
        <dbReference type="SAM" id="MobiDB-lite"/>
    </source>
</evidence>